<evidence type="ECO:0000313" key="2">
    <source>
        <dbReference type="Proteomes" id="UP001594288"/>
    </source>
</evidence>
<keyword evidence="2" id="KW-1185">Reference proteome</keyword>
<protein>
    <submittedName>
        <fullName evidence="1">DUF6165 family protein</fullName>
    </submittedName>
</protein>
<evidence type="ECO:0000313" key="1">
    <source>
        <dbReference type="EMBL" id="MFC1799711.1"/>
    </source>
</evidence>
<dbReference type="Proteomes" id="UP001594288">
    <property type="component" value="Unassembled WGS sequence"/>
</dbReference>
<proteinExistence type="predicted"/>
<gene>
    <name evidence="1" type="ORF">ACFL2Z_02225</name>
</gene>
<dbReference type="Pfam" id="PF19662">
    <property type="entry name" value="DUF6165"/>
    <property type="match status" value="1"/>
</dbReference>
<organism evidence="1 2">
    <name type="scientific">Eiseniibacteriota bacterium</name>
    <dbReference type="NCBI Taxonomy" id="2212470"/>
    <lineage>
        <taxon>Bacteria</taxon>
        <taxon>Candidatus Eiseniibacteriota</taxon>
    </lineage>
</organism>
<accession>A0ABV6YNQ9</accession>
<comment type="caution">
    <text evidence="1">The sequence shown here is derived from an EMBL/GenBank/DDBJ whole genome shotgun (WGS) entry which is preliminary data.</text>
</comment>
<name>A0ABV6YNQ9_UNCEI</name>
<dbReference type="InterPro" id="IPR046163">
    <property type="entry name" value="DUF6165"/>
</dbReference>
<dbReference type="EMBL" id="JBHPEI010000024">
    <property type="protein sequence ID" value="MFC1799711.1"/>
    <property type="molecule type" value="Genomic_DNA"/>
</dbReference>
<reference evidence="1 2" key="1">
    <citation type="submission" date="2024-09" db="EMBL/GenBank/DDBJ databases">
        <authorList>
            <person name="D'Angelo T."/>
        </authorList>
    </citation>
    <scope>NUCLEOTIDE SEQUENCE [LARGE SCALE GENOMIC DNA]</scope>
    <source>
        <strain evidence="1">SAG AM-311-F02</strain>
    </source>
</reference>
<sequence length="129" mass="15171">MKIEVSVGEAVDRLSILEIKIEKVRDPVKLENIRAEYALLRDTMEKAGVSCEDAAFLDLKAVNQRLWDIEDKIRRKERDGEFDDEFIGLARSVYRENDRRFEIKTRINSETGSSLVEEKEYVDYDRPDR</sequence>